<dbReference type="GO" id="GO:0016616">
    <property type="term" value="F:oxidoreductase activity, acting on the CH-OH group of donors, NAD or NADP as acceptor"/>
    <property type="evidence" value="ECO:0007669"/>
    <property type="project" value="InterPro"/>
</dbReference>
<dbReference type="Proteomes" id="UP000215453">
    <property type="component" value="Chromosome 13"/>
</dbReference>
<keyword evidence="3" id="KW-0520">NAD</keyword>
<dbReference type="AlphaFoldDB" id="A0A1Y6M099"/>
<evidence type="ECO:0000313" key="8">
    <source>
        <dbReference type="Proteomes" id="UP000215453"/>
    </source>
</evidence>
<evidence type="ECO:0000256" key="4">
    <source>
        <dbReference type="RuleBase" id="RU003719"/>
    </source>
</evidence>
<dbReference type="SUPFAM" id="SSF51735">
    <property type="entry name" value="NAD(P)-binding Rossmann-fold domains"/>
    <property type="match status" value="1"/>
</dbReference>
<name>A0A1Y6M099_ZYMTR</name>
<feature type="domain" description="D-isomer specific 2-hydroxyacid dehydrogenase catalytic" evidence="5">
    <location>
        <begin position="16"/>
        <end position="259"/>
    </location>
</feature>
<evidence type="ECO:0000259" key="5">
    <source>
        <dbReference type="Pfam" id="PF00389"/>
    </source>
</evidence>
<dbReference type="InterPro" id="IPR006139">
    <property type="entry name" value="D-isomer_2_OHA_DH_cat_dom"/>
</dbReference>
<keyword evidence="2 4" id="KW-0560">Oxidoreductase</keyword>
<reference evidence="7 8" key="1">
    <citation type="submission" date="2016-10" db="EMBL/GenBank/DDBJ databases">
        <authorList>
            <person name="Varghese N."/>
        </authorList>
    </citation>
    <scope>NUCLEOTIDE SEQUENCE [LARGE SCALE GENOMIC DNA]</scope>
</reference>
<dbReference type="PANTHER" id="PTHR42789">
    <property type="entry name" value="D-ISOMER SPECIFIC 2-HYDROXYACID DEHYDROGENASE FAMILY PROTEIN (AFU_ORTHOLOGUE AFUA_6G10090)"/>
    <property type="match status" value="1"/>
</dbReference>
<protein>
    <recommendedName>
        <fullName evidence="9">D-isomer specific 2-hydroxyacid dehydrogenase NAD-binding domain-containing protein</fullName>
    </recommendedName>
</protein>
<comment type="similarity">
    <text evidence="1 4">Belongs to the D-isomer specific 2-hydroxyacid dehydrogenase family.</text>
</comment>
<evidence type="ECO:0000256" key="1">
    <source>
        <dbReference type="ARBA" id="ARBA00005854"/>
    </source>
</evidence>
<evidence type="ECO:0000313" key="7">
    <source>
        <dbReference type="EMBL" id="SMY30026.1"/>
    </source>
</evidence>
<dbReference type="InterPro" id="IPR006140">
    <property type="entry name" value="D-isomer_DH_NAD-bd"/>
</dbReference>
<dbReference type="EMBL" id="LT882688">
    <property type="protein sequence ID" value="SMY30026.1"/>
    <property type="molecule type" value="Genomic_DNA"/>
</dbReference>
<dbReference type="InterPro" id="IPR036291">
    <property type="entry name" value="NAD(P)-bd_dom_sf"/>
</dbReference>
<dbReference type="InterPro" id="IPR050857">
    <property type="entry name" value="D-2-hydroxyacid_DH"/>
</dbReference>
<evidence type="ECO:0000259" key="6">
    <source>
        <dbReference type="Pfam" id="PF02826"/>
    </source>
</evidence>
<gene>
    <name evidence="7" type="ORF">ZT1A5_G11476</name>
</gene>
<dbReference type="PANTHER" id="PTHR42789:SF1">
    <property type="entry name" value="D-ISOMER SPECIFIC 2-HYDROXYACID DEHYDROGENASE FAMILY PROTEIN (AFU_ORTHOLOGUE AFUA_6G10090)"/>
    <property type="match status" value="1"/>
</dbReference>
<evidence type="ECO:0000256" key="2">
    <source>
        <dbReference type="ARBA" id="ARBA00023002"/>
    </source>
</evidence>
<organism evidence="7 8">
    <name type="scientific">Zymoseptoria tritici ST99CH_1A5</name>
    <dbReference type="NCBI Taxonomy" id="1276529"/>
    <lineage>
        <taxon>Eukaryota</taxon>
        <taxon>Fungi</taxon>
        <taxon>Dikarya</taxon>
        <taxon>Ascomycota</taxon>
        <taxon>Pezizomycotina</taxon>
        <taxon>Dothideomycetes</taxon>
        <taxon>Dothideomycetidae</taxon>
        <taxon>Mycosphaerellales</taxon>
        <taxon>Mycosphaerellaceae</taxon>
        <taxon>Zymoseptoria</taxon>
    </lineage>
</organism>
<dbReference type="GO" id="GO:0051287">
    <property type="term" value="F:NAD binding"/>
    <property type="evidence" value="ECO:0007669"/>
    <property type="project" value="InterPro"/>
</dbReference>
<dbReference type="Pfam" id="PF02826">
    <property type="entry name" value="2-Hacid_dh_C"/>
    <property type="match status" value="1"/>
</dbReference>
<evidence type="ECO:0008006" key="9">
    <source>
        <dbReference type="Google" id="ProtNLM"/>
    </source>
</evidence>
<proteinExistence type="inferred from homology"/>
<sequence>MAPGLIASDFASGTHLLALGKQGVGLDKIGLKAAKLAGVQVFNIPAANAQTVAELVLALTMSVAREITSINQRQRAGQLVPKSECNGLSISGKTIGLIGMGNIARKVANIFHAGLGCILIAYDPFAPADAWPSLPHHRVSSVPELIPLADVLTVHVLLNDDTRNLISINELRMCKRTAIVINAARGGIVNEEDLATALEEGLIWGAGLDCHEEQSPSKERYERLWSHPRVVSTPHIGAATSQAQEDTAKAAVDVVYAYYRR</sequence>
<dbReference type="Pfam" id="PF00389">
    <property type="entry name" value="2-Hacid_dh"/>
    <property type="match status" value="1"/>
</dbReference>
<dbReference type="InterPro" id="IPR029753">
    <property type="entry name" value="D-isomer_DH_CS"/>
</dbReference>
<evidence type="ECO:0000256" key="3">
    <source>
        <dbReference type="ARBA" id="ARBA00023027"/>
    </source>
</evidence>
<dbReference type="SUPFAM" id="SSF52283">
    <property type="entry name" value="Formate/glycerate dehydrogenase catalytic domain-like"/>
    <property type="match status" value="1"/>
</dbReference>
<dbReference type="Gene3D" id="3.40.50.720">
    <property type="entry name" value="NAD(P)-binding Rossmann-like Domain"/>
    <property type="match status" value="2"/>
</dbReference>
<dbReference type="PROSITE" id="PS00671">
    <property type="entry name" value="D_2_HYDROXYACID_DH_3"/>
    <property type="match status" value="1"/>
</dbReference>
<feature type="domain" description="D-isomer specific 2-hydroxyacid dehydrogenase NAD-binding" evidence="6">
    <location>
        <begin position="57"/>
        <end position="237"/>
    </location>
</feature>
<accession>A0A1Y6M099</accession>